<name>A0ABQ3Y292_9ACTN</name>
<feature type="domain" description="M23ase beta-sheet core" evidence="2">
    <location>
        <begin position="162"/>
        <end position="256"/>
    </location>
</feature>
<keyword evidence="4" id="KW-1185">Reference proteome</keyword>
<dbReference type="CDD" id="cd12797">
    <property type="entry name" value="M23_peptidase"/>
    <property type="match status" value="1"/>
</dbReference>
<dbReference type="Pfam" id="PF01551">
    <property type="entry name" value="Peptidase_M23"/>
    <property type="match status" value="1"/>
</dbReference>
<proteinExistence type="predicted"/>
<dbReference type="Gene3D" id="2.70.70.10">
    <property type="entry name" value="Glucose Permease (Domain IIA)"/>
    <property type="match status" value="1"/>
</dbReference>
<dbReference type="PANTHER" id="PTHR21666">
    <property type="entry name" value="PEPTIDASE-RELATED"/>
    <property type="match status" value="1"/>
</dbReference>
<dbReference type="InterPro" id="IPR011055">
    <property type="entry name" value="Dup_hybrid_motif"/>
</dbReference>
<dbReference type="InterPro" id="IPR050570">
    <property type="entry name" value="Cell_wall_metabolism_enzyme"/>
</dbReference>
<evidence type="ECO:0000313" key="3">
    <source>
        <dbReference type="EMBL" id="GID74112.1"/>
    </source>
</evidence>
<evidence type="ECO:0000313" key="4">
    <source>
        <dbReference type="Proteomes" id="UP000609879"/>
    </source>
</evidence>
<dbReference type="InterPro" id="IPR016047">
    <property type="entry name" value="M23ase_b-sheet_dom"/>
</dbReference>
<keyword evidence="1" id="KW-0812">Transmembrane</keyword>
<comment type="caution">
    <text evidence="3">The sequence shown here is derived from an EMBL/GenBank/DDBJ whole genome shotgun (WGS) entry which is preliminary data.</text>
</comment>
<dbReference type="PANTHER" id="PTHR21666:SF270">
    <property type="entry name" value="MUREIN HYDROLASE ACTIVATOR ENVC"/>
    <property type="match status" value="1"/>
</dbReference>
<dbReference type="Proteomes" id="UP000609879">
    <property type="component" value="Unassembled WGS sequence"/>
</dbReference>
<keyword evidence="1" id="KW-1133">Transmembrane helix</keyword>
<dbReference type="EMBL" id="BOMI01000050">
    <property type="protein sequence ID" value="GID74112.1"/>
    <property type="molecule type" value="Genomic_DNA"/>
</dbReference>
<feature type="transmembrane region" description="Helical" evidence="1">
    <location>
        <begin position="46"/>
        <end position="68"/>
    </location>
</feature>
<gene>
    <name evidence="3" type="ORF">Ade02nite_27530</name>
</gene>
<keyword evidence="1" id="KW-0472">Membrane</keyword>
<evidence type="ECO:0000259" key="2">
    <source>
        <dbReference type="Pfam" id="PF01551"/>
    </source>
</evidence>
<reference evidence="3 4" key="1">
    <citation type="submission" date="2021-01" db="EMBL/GenBank/DDBJ databases">
        <title>Whole genome shotgun sequence of Actinoplanes deccanensis NBRC 13994.</title>
        <authorList>
            <person name="Komaki H."/>
            <person name="Tamura T."/>
        </authorList>
    </citation>
    <scope>NUCLEOTIDE SEQUENCE [LARGE SCALE GENOMIC DNA]</scope>
    <source>
        <strain evidence="3 4">NBRC 13994</strain>
    </source>
</reference>
<organism evidence="3 4">
    <name type="scientific">Paractinoplanes deccanensis</name>
    <dbReference type="NCBI Taxonomy" id="113561"/>
    <lineage>
        <taxon>Bacteria</taxon>
        <taxon>Bacillati</taxon>
        <taxon>Actinomycetota</taxon>
        <taxon>Actinomycetes</taxon>
        <taxon>Micromonosporales</taxon>
        <taxon>Micromonosporaceae</taxon>
        <taxon>Paractinoplanes</taxon>
    </lineage>
</organism>
<dbReference type="RefSeq" id="WP_203762004.1">
    <property type="nucleotide sequence ID" value="NZ_BAAABO010000032.1"/>
</dbReference>
<evidence type="ECO:0000256" key="1">
    <source>
        <dbReference type="SAM" id="Phobius"/>
    </source>
</evidence>
<protein>
    <submittedName>
        <fullName evidence="3">Membrane protein</fullName>
    </submittedName>
</protein>
<accession>A0ABQ3Y292</accession>
<sequence length="273" mass="28336">MSVANWEVLTVPHRAEPRTGGRHRQETVRRHVALPSVFTTRRSRTVLLAAALGAGLVTGVTGGVAAAAESWQNDKPADLPVSIAADLGSGDELAPGDSFLAADAPPFAAGDVAAQQSRLKTRPKPIAVATEPAADRPAPAAAWVNPNPAGRVTSCYGPRWGRMHQGVDIAGPYGSPILAVGAGVVVRAGEAAGYGNAVLVDHGNGYLTHYGHLATVAVRAGDHVRTGQRIGDEGSTGHSTGPHLHLEVHAGAYKNPVEPTRWLSERGVRLRGC</sequence>
<dbReference type="SUPFAM" id="SSF51261">
    <property type="entry name" value="Duplicated hybrid motif"/>
    <property type="match status" value="1"/>
</dbReference>